<feature type="region of interest" description="Disordered" evidence="1">
    <location>
        <begin position="218"/>
        <end position="249"/>
    </location>
</feature>
<evidence type="ECO:0000313" key="2">
    <source>
        <dbReference type="EMBL" id="OAE35759.1"/>
    </source>
</evidence>
<dbReference type="Proteomes" id="UP000077202">
    <property type="component" value="Unassembled WGS sequence"/>
</dbReference>
<feature type="compositionally biased region" description="Polar residues" evidence="1">
    <location>
        <begin position="37"/>
        <end position="48"/>
    </location>
</feature>
<feature type="compositionally biased region" description="Basic and acidic residues" evidence="1">
    <location>
        <begin position="63"/>
        <end position="88"/>
    </location>
</feature>
<evidence type="ECO:0000313" key="3">
    <source>
        <dbReference type="Proteomes" id="UP000077202"/>
    </source>
</evidence>
<feature type="region of interest" description="Disordered" evidence="1">
    <location>
        <begin position="21"/>
        <end position="194"/>
    </location>
</feature>
<accession>A0A176WRM0</accession>
<feature type="compositionally biased region" description="Low complexity" evidence="1">
    <location>
        <begin position="124"/>
        <end position="144"/>
    </location>
</feature>
<dbReference type="EMBL" id="LVLJ01000088">
    <property type="protein sequence ID" value="OAE35759.1"/>
    <property type="molecule type" value="Genomic_DNA"/>
</dbReference>
<comment type="caution">
    <text evidence="2">The sequence shown here is derived from an EMBL/GenBank/DDBJ whole genome shotgun (WGS) entry which is preliminary data.</text>
</comment>
<keyword evidence="3" id="KW-1185">Reference proteome</keyword>
<dbReference type="AlphaFoldDB" id="A0A176WRM0"/>
<protein>
    <submittedName>
        <fullName evidence="2">Uncharacterized protein</fullName>
    </submittedName>
</protein>
<sequence length="249" mass="26619">MGCLTATERVQYPLLSLSNPGRYVRDIEVDTDAEETPASTPPAQQSAGRETFAARVPRKRRWKGEPEKGQHRDSAVLKRKRPLEELCSRRKQKAPRLVLPASSVETRRATGAKETPSSEEDGNTRTAEGAAAAATVAADDAATTKPHSRESLEKSVATEILNSEDDEGGEMETETGSGSGSSEEEKQSLAGTPTAALYEQVVPLLRYLDRKVAKYADPRQPGSYVEGVHVRPRGGGDCGVAAAGTAQSS</sequence>
<feature type="compositionally biased region" description="Acidic residues" evidence="1">
    <location>
        <begin position="162"/>
        <end position="173"/>
    </location>
</feature>
<gene>
    <name evidence="2" type="ORF">AXG93_2204s1000</name>
</gene>
<evidence type="ECO:0000256" key="1">
    <source>
        <dbReference type="SAM" id="MobiDB-lite"/>
    </source>
</evidence>
<name>A0A176WRM0_MARPO</name>
<proteinExistence type="predicted"/>
<reference evidence="2" key="1">
    <citation type="submission" date="2016-03" db="EMBL/GenBank/DDBJ databases">
        <title>Mechanisms controlling the formation of the plant cell surface in tip-growing cells are functionally conserved among land plants.</title>
        <authorList>
            <person name="Honkanen S."/>
            <person name="Jones V.A."/>
            <person name="Morieri G."/>
            <person name="Champion C."/>
            <person name="Hetherington A.J."/>
            <person name="Kelly S."/>
            <person name="Saint-Marcoux D."/>
            <person name="Proust H."/>
            <person name="Prescott H."/>
            <person name="Dolan L."/>
        </authorList>
    </citation>
    <scope>NUCLEOTIDE SEQUENCE [LARGE SCALE GENOMIC DNA]</scope>
    <source>
        <tissue evidence="2">Whole gametophyte</tissue>
    </source>
</reference>
<organism evidence="2 3">
    <name type="scientific">Marchantia polymorpha subsp. ruderalis</name>
    <dbReference type="NCBI Taxonomy" id="1480154"/>
    <lineage>
        <taxon>Eukaryota</taxon>
        <taxon>Viridiplantae</taxon>
        <taxon>Streptophyta</taxon>
        <taxon>Embryophyta</taxon>
        <taxon>Marchantiophyta</taxon>
        <taxon>Marchantiopsida</taxon>
        <taxon>Marchantiidae</taxon>
        <taxon>Marchantiales</taxon>
        <taxon>Marchantiaceae</taxon>
        <taxon>Marchantia</taxon>
    </lineage>
</organism>